<feature type="non-terminal residue" evidence="1">
    <location>
        <position position="1"/>
    </location>
</feature>
<protein>
    <submittedName>
        <fullName evidence="1">Uncharacterized protein</fullName>
    </submittedName>
</protein>
<dbReference type="AlphaFoldDB" id="X1IJY5"/>
<name>X1IJY5_9ZZZZ</name>
<dbReference type="EMBL" id="BARU01043567">
    <property type="protein sequence ID" value="GAH82726.1"/>
    <property type="molecule type" value="Genomic_DNA"/>
</dbReference>
<organism evidence="1">
    <name type="scientific">marine sediment metagenome</name>
    <dbReference type="NCBI Taxonomy" id="412755"/>
    <lineage>
        <taxon>unclassified sequences</taxon>
        <taxon>metagenomes</taxon>
        <taxon>ecological metagenomes</taxon>
    </lineage>
</organism>
<reference evidence="1" key="1">
    <citation type="journal article" date="2014" name="Front. Microbiol.">
        <title>High frequency of phylogenetically diverse reductive dehalogenase-homologous genes in deep subseafloor sedimentary metagenomes.</title>
        <authorList>
            <person name="Kawai M."/>
            <person name="Futagami T."/>
            <person name="Toyoda A."/>
            <person name="Takaki Y."/>
            <person name="Nishi S."/>
            <person name="Hori S."/>
            <person name="Arai W."/>
            <person name="Tsubouchi T."/>
            <person name="Morono Y."/>
            <person name="Uchiyama I."/>
            <person name="Ito T."/>
            <person name="Fujiyama A."/>
            <person name="Inagaki F."/>
            <person name="Takami H."/>
        </authorList>
    </citation>
    <scope>NUCLEOTIDE SEQUENCE</scope>
    <source>
        <strain evidence="1">Expedition CK06-06</strain>
    </source>
</reference>
<gene>
    <name evidence="1" type="ORF">S03H2_66681</name>
</gene>
<proteinExistence type="predicted"/>
<accession>X1IJY5</accession>
<comment type="caution">
    <text evidence="1">The sequence shown here is derived from an EMBL/GenBank/DDBJ whole genome shotgun (WGS) entry which is preliminary data.</text>
</comment>
<sequence length="39" mass="4321">PEQIRGYGHIKEANFAKAAKQREQLLAAWRNSKPSAIAA</sequence>
<evidence type="ECO:0000313" key="1">
    <source>
        <dbReference type="EMBL" id="GAH82726.1"/>
    </source>
</evidence>